<evidence type="ECO:0000313" key="5">
    <source>
        <dbReference type="Proteomes" id="UP001597115"/>
    </source>
</evidence>
<dbReference type="Gene3D" id="3.40.50.1820">
    <property type="entry name" value="alpha/beta hydrolase"/>
    <property type="match status" value="1"/>
</dbReference>
<dbReference type="Pfam" id="PF07859">
    <property type="entry name" value="Abhydrolase_3"/>
    <property type="match status" value="1"/>
</dbReference>
<proteinExistence type="predicted"/>
<reference evidence="5" key="1">
    <citation type="journal article" date="2019" name="Int. J. Syst. Evol. Microbiol.">
        <title>The Global Catalogue of Microorganisms (GCM) 10K type strain sequencing project: providing services to taxonomists for standard genome sequencing and annotation.</title>
        <authorList>
            <consortium name="The Broad Institute Genomics Platform"/>
            <consortium name="The Broad Institute Genome Sequencing Center for Infectious Disease"/>
            <person name="Wu L."/>
            <person name="Ma J."/>
        </authorList>
    </citation>
    <scope>NUCLEOTIDE SEQUENCE [LARGE SCALE GENOMIC DNA]</scope>
    <source>
        <strain evidence="5">CGMCC 1.16275</strain>
    </source>
</reference>
<dbReference type="PANTHER" id="PTHR48081">
    <property type="entry name" value="AB HYDROLASE SUPERFAMILY PROTEIN C4A8.06C"/>
    <property type="match status" value="1"/>
</dbReference>
<evidence type="ECO:0000256" key="1">
    <source>
        <dbReference type="ARBA" id="ARBA00022801"/>
    </source>
</evidence>
<gene>
    <name evidence="4" type="ORF">ACFSCW_11010</name>
</gene>
<dbReference type="EMBL" id="JBHUDY010000001">
    <property type="protein sequence ID" value="MFD1612333.1"/>
    <property type="molecule type" value="Genomic_DNA"/>
</dbReference>
<evidence type="ECO:0000259" key="3">
    <source>
        <dbReference type="Pfam" id="PF07859"/>
    </source>
</evidence>
<feature type="chain" id="PRO_5047541457" evidence="2">
    <location>
        <begin position="18"/>
        <end position="309"/>
    </location>
</feature>
<organism evidence="4 5">
    <name type="scientific">Sphingomonas tabacisoli</name>
    <dbReference type="NCBI Taxonomy" id="2249466"/>
    <lineage>
        <taxon>Bacteria</taxon>
        <taxon>Pseudomonadati</taxon>
        <taxon>Pseudomonadota</taxon>
        <taxon>Alphaproteobacteria</taxon>
        <taxon>Sphingomonadales</taxon>
        <taxon>Sphingomonadaceae</taxon>
        <taxon>Sphingomonas</taxon>
    </lineage>
</organism>
<protein>
    <submittedName>
        <fullName evidence="4">Alpha/beta hydrolase</fullName>
    </submittedName>
</protein>
<dbReference type="InterPro" id="IPR029058">
    <property type="entry name" value="AB_hydrolase_fold"/>
</dbReference>
<dbReference type="InterPro" id="IPR050300">
    <property type="entry name" value="GDXG_lipolytic_enzyme"/>
</dbReference>
<dbReference type="Proteomes" id="UP001597115">
    <property type="component" value="Unassembled WGS sequence"/>
</dbReference>
<feature type="domain" description="Alpha/beta hydrolase fold-3" evidence="3">
    <location>
        <begin position="157"/>
        <end position="213"/>
    </location>
</feature>
<keyword evidence="2" id="KW-0732">Signal</keyword>
<dbReference type="SUPFAM" id="SSF53474">
    <property type="entry name" value="alpha/beta-Hydrolases"/>
    <property type="match status" value="1"/>
</dbReference>
<keyword evidence="5" id="KW-1185">Reference proteome</keyword>
<sequence length="309" mass="32800">MKHLLPLLALVSAPLAAQTAAPPPDFFNFTRIPAPAQPNAMPLYDKPVGGPDNEVWDVMKGNGQRVVRNVTRPTLTPFLPDPAKATGAAVIVAPGGGFQMLSMDNEGWPVAKWLADHGIAAFVLKYRLNHTAPDEKGFMAQMGAVFAAAMREGAHPPDLKDPDATEDALAALRLVRGQAGKWHVDPARVGMIGFSAGAMTALNAALAPADRPAFFGYIYGPMAAVEVPKGAPPMFAALALDDRLFGRQGFGIVESWRKAGVSVELHAYEAGDHGFGMGKPGTTSTMMLDEFHAWLQTRGLLSPARGNAK</sequence>
<feature type="signal peptide" evidence="2">
    <location>
        <begin position="1"/>
        <end position="17"/>
    </location>
</feature>
<dbReference type="RefSeq" id="WP_380889152.1">
    <property type="nucleotide sequence ID" value="NZ_JBHUDY010000001.1"/>
</dbReference>
<dbReference type="GO" id="GO:0016787">
    <property type="term" value="F:hydrolase activity"/>
    <property type="evidence" value="ECO:0007669"/>
    <property type="project" value="UniProtKB-KW"/>
</dbReference>
<comment type="caution">
    <text evidence="4">The sequence shown here is derived from an EMBL/GenBank/DDBJ whole genome shotgun (WGS) entry which is preliminary data.</text>
</comment>
<evidence type="ECO:0000256" key="2">
    <source>
        <dbReference type="SAM" id="SignalP"/>
    </source>
</evidence>
<evidence type="ECO:0000313" key="4">
    <source>
        <dbReference type="EMBL" id="MFD1612333.1"/>
    </source>
</evidence>
<dbReference type="InterPro" id="IPR013094">
    <property type="entry name" value="AB_hydrolase_3"/>
</dbReference>
<accession>A0ABW4I4C1</accession>
<dbReference type="PANTHER" id="PTHR48081:SF6">
    <property type="entry name" value="PEPTIDASE S9 PROLYL OLIGOPEPTIDASE CATALYTIC DOMAIN-CONTAINING PROTEIN"/>
    <property type="match status" value="1"/>
</dbReference>
<name>A0ABW4I4C1_9SPHN</name>
<keyword evidence="1 4" id="KW-0378">Hydrolase</keyword>